<dbReference type="EMBL" id="BMKN01000001">
    <property type="protein sequence ID" value="GGE44497.1"/>
    <property type="molecule type" value="Genomic_DNA"/>
</dbReference>
<dbReference type="Proteomes" id="UP000606730">
    <property type="component" value="Unassembled WGS sequence"/>
</dbReference>
<dbReference type="GO" id="GO:0043565">
    <property type="term" value="F:sequence-specific DNA binding"/>
    <property type="evidence" value="ECO:0007669"/>
    <property type="project" value="InterPro"/>
</dbReference>
<reference evidence="4" key="1">
    <citation type="journal article" date="2014" name="Int. J. Syst. Evol. Microbiol.">
        <title>Complete genome sequence of Corynebacterium casei LMG S-19264T (=DSM 44701T), isolated from a smear-ripened cheese.</title>
        <authorList>
            <consortium name="US DOE Joint Genome Institute (JGI-PGF)"/>
            <person name="Walter F."/>
            <person name="Albersmeier A."/>
            <person name="Kalinowski J."/>
            <person name="Ruckert C."/>
        </authorList>
    </citation>
    <scope>NUCLEOTIDE SEQUENCE</scope>
    <source>
        <strain evidence="4">CGMCC 1.16012</strain>
    </source>
</reference>
<dbReference type="InterPro" id="IPR018060">
    <property type="entry name" value="HTH_AraC"/>
</dbReference>
<evidence type="ECO:0000313" key="5">
    <source>
        <dbReference type="Proteomes" id="UP000606730"/>
    </source>
</evidence>
<dbReference type="OrthoDB" id="7904253at2"/>
<sequence>MDAVIEAQSILKQREAALEAGFGSYPQFFCVFKKLRGVSPYAYYKKDSLIAGPPNDSDLQ</sequence>
<evidence type="ECO:0000313" key="4">
    <source>
        <dbReference type="EMBL" id="GGE44497.1"/>
    </source>
</evidence>
<keyword evidence="1" id="KW-0805">Transcription regulation</keyword>
<evidence type="ECO:0000259" key="3">
    <source>
        <dbReference type="PROSITE" id="PS01124"/>
    </source>
</evidence>
<dbReference type="GO" id="GO:0003700">
    <property type="term" value="F:DNA-binding transcription factor activity"/>
    <property type="evidence" value="ECO:0007669"/>
    <property type="project" value="InterPro"/>
</dbReference>
<dbReference type="InterPro" id="IPR009057">
    <property type="entry name" value="Homeodomain-like_sf"/>
</dbReference>
<comment type="caution">
    <text evidence="4">The sequence shown here is derived from an EMBL/GenBank/DDBJ whole genome shotgun (WGS) entry which is preliminary data.</text>
</comment>
<accession>A0A917AD13</accession>
<keyword evidence="5" id="KW-1185">Reference proteome</keyword>
<dbReference type="AlphaFoldDB" id="A0A917AD13"/>
<proteinExistence type="predicted"/>
<feature type="domain" description="HTH araC/xylS-type" evidence="3">
    <location>
        <begin position="1"/>
        <end position="46"/>
    </location>
</feature>
<keyword evidence="2" id="KW-0804">Transcription</keyword>
<reference evidence="4" key="2">
    <citation type="submission" date="2020-09" db="EMBL/GenBank/DDBJ databases">
        <authorList>
            <person name="Sun Q."/>
            <person name="Zhou Y."/>
        </authorList>
    </citation>
    <scope>NUCLEOTIDE SEQUENCE</scope>
    <source>
        <strain evidence="4">CGMCC 1.16012</strain>
    </source>
</reference>
<dbReference type="PROSITE" id="PS01124">
    <property type="entry name" value="HTH_ARAC_FAMILY_2"/>
    <property type="match status" value="1"/>
</dbReference>
<name>A0A917AD13_9RHOB</name>
<evidence type="ECO:0000256" key="1">
    <source>
        <dbReference type="ARBA" id="ARBA00023015"/>
    </source>
</evidence>
<dbReference type="SUPFAM" id="SSF46689">
    <property type="entry name" value="Homeodomain-like"/>
    <property type="match status" value="1"/>
</dbReference>
<evidence type="ECO:0000256" key="2">
    <source>
        <dbReference type="ARBA" id="ARBA00023163"/>
    </source>
</evidence>
<dbReference type="RefSeq" id="WP_158221905.1">
    <property type="nucleotide sequence ID" value="NZ_BMKN01000001.1"/>
</dbReference>
<organism evidence="4 5">
    <name type="scientific">Actibacterium pelagium</name>
    <dbReference type="NCBI Taxonomy" id="2029103"/>
    <lineage>
        <taxon>Bacteria</taxon>
        <taxon>Pseudomonadati</taxon>
        <taxon>Pseudomonadota</taxon>
        <taxon>Alphaproteobacteria</taxon>
        <taxon>Rhodobacterales</taxon>
        <taxon>Roseobacteraceae</taxon>
        <taxon>Actibacterium</taxon>
    </lineage>
</organism>
<protein>
    <recommendedName>
        <fullName evidence="3">HTH araC/xylS-type domain-containing protein</fullName>
    </recommendedName>
</protein>
<dbReference type="Gene3D" id="1.10.10.60">
    <property type="entry name" value="Homeodomain-like"/>
    <property type="match status" value="1"/>
</dbReference>
<gene>
    <name evidence="4" type="ORF">GCM10011517_10160</name>
</gene>